<feature type="non-terminal residue" evidence="7">
    <location>
        <position position="1"/>
    </location>
</feature>
<name>A0A7D9M730_PARCT</name>
<evidence type="ECO:0000256" key="3">
    <source>
        <dbReference type="ARBA" id="ARBA00022679"/>
    </source>
</evidence>
<dbReference type="Proteomes" id="UP001152795">
    <property type="component" value="Unassembled WGS sequence"/>
</dbReference>
<comment type="catalytic activity">
    <reaction evidence="1">
        <text>S-ubiquitinyl-[E2 ubiquitin-conjugating enzyme]-L-cysteine + [acceptor protein]-L-lysine = [E2 ubiquitin-conjugating enzyme]-L-cysteine + N(6)-ubiquitinyl-[acceptor protein]-L-lysine.</text>
        <dbReference type="EC" id="2.3.2.26"/>
    </reaction>
</comment>
<dbReference type="EC" id="2.3.2.26" evidence="2"/>
<dbReference type="GO" id="GO:0000209">
    <property type="term" value="P:protein polyubiquitination"/>
    <property type="evidence" value="ECO:0007669"/>
    <property type="project" value="InterPro"/>
</dbReference>
<evidence type="ECO:0000256" key="4">
    <source>
        <dbReference type="ARBA" id="ARBA00022786"/>
    </source>
</evidence>
<evidence type="ECO:0000256" key="1">
    <source>
        <dbReference type="ARBA" id="ARBA00000885"/>
    </source>
</evidence>
<dbReference type="PANTHER" id="PTHR45700">
    <property type="entry name" value="UBIQUITIN-PROTEIN LIGASE E3C"/>
    <property type="match status" value="1"/>
</dbReference>
<dbReference type="InterPro" id="IPR035983">
    <property type="entry name" value="Hect_E3_ubiquitin_ligase"/>
</dbReference>
<proteinExistence type="predicted"/>
<protein>
    <recommendedName>
        <fullName evidence="2">HECT-type E3 ubiquitin transferase</fullName>
        <ecNumber evidence="2">2.3.2.26</ecNumber>
    </recommendedName>
</protein>
<evidence type="ECO:0000313" key="8">
    <source>
        <dbReference type="Proteomes" id="UP001152795"/>
    </source>
</evidence>
<keyword evidence="7" id="KW-0436">Ligase</keyword>
<gene>
    <name evidence="7" type="ORF">PACLA_8A012118</name>
</gene>
<dbReference type="PANTHER" id="PTHR45700:SF8">
    <property type="entry name" value="HECT-TYPE E3 UBIQUITIN TRANSFERASE"/>
    <property type="match status" value="1"/>
</dbReference>
<dbReference type="EMBL" id="CACRXK020033778">
    <property type="protein sequence ID" value="CAB4044010.1"/>
    <property type="molecule type" value="Genomic_DNA"/>
</dbReference>
<dbReference type="InterPro" id="IPR000569">
    <property type="entry name" value="HECT_dom"/>
</dbReference>
<reference evidence="7" key="1">
    <citation type="submission" date="2020-04" db="EMBL/GenBank/DDBJ databases">
        <authorList>
            <person name="Alioto T."/>
            <person name="Alioto T."/>
            <person name="Gomez Garrido J."/>
        </authorList>
    </citation>
    <scope>NUCLEOTIDE SEQUENCE</scope>
    <source>
        <strain evidence="7">A484AB</strain>
    </source>
</reference>
<keyword evidence="3" id="KW-0808">Transferase</keyword>
<comment type="caution">
    <text evidence="7">The sequence shown here is derived from an EMBL/GenBank/DDBJ whole genome shotgun (WGS) entry which is preliminary data.</text>
</comment>
<evidence type="ECO:0000259" key="6">
    <source>
        <dbReference type="PROSITE" id="PS50237"/>
    </source>
</evidence>
<dbReference type="OrthoDB" id="5981550at2759"/>
<dbReference type="PROSITE" id="PS50237">
    <property type="entry name" value="HECT"/>
    <property type="match status" value="1"/>
</dbReference>
<dbReference type="SUPFAM" id="SSF56204">
    <property type="entry name" value="Hect, E3 ligase catalytic domain"/>
    <property type="match status" value="1"/>
</dbReference>
<dbReference type="AlphaFoldDB" id="A0A7D9M730"/>
<dbReference type="GO" id="GO:0061630">
    <property type="term" value="F:ubiquitin protein ligase activity"/>
    <property type="evidence" value="ECO:0007669"/>
    <property type="project" value="UniProtKB-EC"/>
</dbReference>
<sequence length="170" mass="19526">MIYQDNPHDLKKQLYVEFAGEQGLDEGGVSKEFFQLVVEHIFNPDYGMFTYDIDTRQCWFNQTSFESHDQFTLIGLMLGLAIYNNIILDVHFPMVVYRKLFGRNGSLVDLKDSHPVIANSLQNILDFEGDVENTFICSFAISYTDVFGNVLTHELIENGKDIPVTNESRK</sequence>
<organism evidence="7 8">
    <name type="scientific">Paramuricea clavata</name>
    <name type="common">Red gorgonian</name>
    <name type="synonym">Violescent sea-whip</name>
    <dbReference type="NCBI Taxonomy" id="317549"/>
    <lineage>
        <taxon>Eukaryota</taxon>
        <taxon>Metazoa</taxon>
        <taxon>Cnidaria</taxon>
        <taxon>Anthozoa</taxon>
        <taxon>Octocorallia</taxon>
        <taxon>Malacalcyonacea</taxon>
        <taxon>Plexauridae</taxon>
        <taxon>Paramuricea</taxon>
    </lineage>
</organism>
<keyword evidence="4 5" id="KW-0833">Ubl conjugation pathway</keyword>
<accession>A0A7D9M730</accession>
<keyword evidence="8" id="KW-1185">Reference proteome</keyword>
<dbReference type="Gene3D" id="3.90.1750.10">
    <property type="entry name" value="Hect, E3 ligase catalytic domains"/>
    <property type="match status" value="1"/>
</dbReference>
<evidence type="ECO:0000256" key="2">
    <source>
        <dbReference type="ARBA" id="ARBA00012485"/>
    </source>
</evidence>
<evidence type="ECO:0000256" key="5">
    <source>
        <dbReference type="PROSITE-ProRule" id="PRU00104"/>
    </source>
</evidence>
<comment type="caution">
    <text evidence="5">Lacks conserved residue(s) required for the propagation of feature annotation.</text>
</comment>
<dbReference type="SMART" id="SM00119">
    <property type="entry name" value="HECTc"/>
    <property type="match status" value="1"/>
</dbReference>
<dbReference type="Pfam" id="PF00632">
    <property type="entry name" value="HECT"/>
    <property type="match status" value="1"/>
</dbReference>
<evidence type="ECO:0000313" key="7">
    <source>
        <dbReference type="EMBL" id="CAB4044010.1"/>
    </source>
</evidence>
<dbReference type="InterPro" id="IPR044611">
    <property type="entry name" value="E3A/B/C-like"/>
</dbReference>
<feature type="domain" description="HECT" evidence="6">
    <location>
        <begin position="6"/>
        <end position="170"/>
    </location>
</feature>
<dbReference type="GO" id="GO:0016874">
    <property type="term" value="F:ligase activity"/>
    <property type="evidence" value="ECO:0007669"/>
    <property type="project" value="UniProtKB-KW"/>
</dbReference>